<dbReference type="Proteomes" id="UP000594468">
    <property type="component" value="Chromosome"/>
</dbReference>
<dbReference type="FunFam" id="2.40.50.100:FF:000003">
    <property type="entry name" value="Acetyl-CoA carboxylase biotin carboxyl carrier protein"/>
    <property type="match status" value="1"/>
</dbReference>
<dbReference type="Pfam" id="PF00364">
    <property type="entry name" value="Biotin_lipoyl"/>
    <property type="match status" value="1"/>
</dbReference>
<dbReference type="PANTHER" id="PTHR45266">
    <property type="entry name" value="OXALOACETATE DECARBOXYLASE ALPHA CHAIN"/>
    <property type="match status" value="1"/>
</dbReference>
<protein>
    <submittedName>
        <fullName evidence="3">Biotin/lipoyl-binding protein</fullName>
    </submittedName>
</protein>
<dbReference type="Gene3D" id="2.40.50.100">
    <property type="match status" value="1"/>
</dbReference>
<dbReference type="InterPro" id="IPR011053">
    <property type="entry name" value="Single_hybrid_motif"/>
</dbReference>
<evidence type="ECO:0000313" key="4">
    <source>
        <dbReference type="Proteomes" id="UP000594468"/>
    </source>
</evidence>
<keyword evidence="1" id="KW-0092">Biotin</keyword>
<dbReference type="InterPro" id="IPR050709">
    <property type="entry name" value="Biotin_Carboxyl_Carrier/Decarb"/>
</dbReference>
<proteinExistence type="predicted"/>
<feature type="domain" description="Lipoyl-binding" evidence="2">
    <location>
        <begin position="89"/>
        <end position="161"/>
    </location>
</feature>
<dbReference type="RefSeq" id="WP_195170570.1">
    <property type="nucleotide sequence ID" value="NZ_CP062983.1"/>
</dbReference>
<sequence length="161" mass="18025">MRHNYNYNEQPVAVRIERLPDGRIQAVVDEREYILHASQLEEGTWLLQTDTGQTIAHSASEGDRRYVHLDGQAYELNKQTTSKRRRRAASRAGDFTAQMPGQVTGVMVTEGEQVQAGQTLVVLEAMKMEIRVSATETGTVQRVLVQVGDLVERGQTLVEMA</sequence>
<dbReference type="InterPro" id="IPR000089">
    <property type="entry name" value="Biotin_lipoyl"/>
</dbReference>
<name>A0A7S8IEE1_9CHLR</name>
<accession>A0A7S8IEE1</accession>
<dbReference type="AlphaFoldDB" id="A0A7S8IEE1"/>
<evidence type="ECO:0000313" key="3">
    <source>
        <dbReference type="EMBL" id="QPC82501.1"/>
    </source>
</evidence>
<dbReference type="InterPro" id="IPR001882">
    <property type="entry name" value="Biotin_BS"/>
</dbReference>
<dbReference type="PROSITE" id="PS50968">
    <property type="entry name" value="BIOTINYL_LIPOYL"/>
    <property type="match status" value="1"/>
</dbReference>
<dbReference type="PROSITE" id="PS00188">
    <property type="entry name" value="BIOTIN"/>
    <property type="match status" value="1"/>
</dbReference>
<dbReference type="SUPFAM" id="SSF51230">
    <property type="entry name" value="Single hybrid motif"/>
    <property type="match status" value="1"/>
</dbReference>
<organism evidence="3 4">
    <name type="scientific">Phototrophicus methaneseepsis</name>
    <dbReference type="NCBI Taxonomy" id="2710758"/>
    <lineage>
        <taxon>Bacteria</taxon>
        <taxon>Bacillati</taxon>
        <taxon>Chloroflexota</taxon>
        <taxon>Candidatus Thermofontia</taxon>
        <taxon>Phototrophicales</taxon>
        <taxon>Phototrophicaceae</taxon>
        <taxon>Phototrophicus</taxon>
    </lineage>
</organism>
<reference evidence="3 4" key="1">
    <citation type="submission" date="2020-02" db="EMBL/GenBank/DDBJ databases">
        <authorList>
            <person name="Zheng R.K."/>
            <person name="Sun C.M."/>
        </authorList>
    </citation>
    <scope>NUCLEOTIDE SEQUENCE [LARGE SCALE GENOMIC DNA]</scope>
    <source>
        <strain evidence="4">rifampicinis</strain>
    </source>
</reference>
<dbReference type="CDD" id="cd06850">
    <property type="entry name" value="biotinyl_domain"/>
    <property type="match status" value="1"/>
</dbReference>
<evidence type="ECO:0000259" key="2">
    <source>
        <dbReference type="PROSITE" id="PS50968"/>
    </source>
</evidence>
<dbReference type="KEGG" id="pmet:G4Y79_22910"/>
<dbReference type="PANTHER" id="PTHR45266:SF3">
    <property type="entry name" value="OXALOACETATE DECARBOXYLASE ALPHA CHAIN"/>
    <property type="match status" value="1"/>
</dbReference>
<evidence type="ECO:0000256" key="1">
    <source>
        <dbReference type="ARBA" id="ARBA00023267"/>
    </source>
</evidence>
<keyword evidence="4" id="KW-1185">Reference proteome</keyword>
<gene>
    <name evidence="3" type="ORF">G4Y79_22910</name>
</gene>
<dbReference type="EMBL" id="CP062983">
    <property type="protein sequence ID" value="QPC82501.1"/>
    <property type="molecule type" value="Genomic_DNA"/>
</dbReference>